<feature type="domain" description="WxL Interacting Protein peptidoglycan binding" evidence="3">
    <location>
        <begin position="34"/>
        <end position="151"/>
    </location>
</feature>
<dbReference type="InterPro" id="IPR010317">
    <property type="entry name" value="WxLIP_PGBD"/>
</dbReference>
<dbReference type="InterPro" id="IPR021759">
    <property type="entry name" value="WxLIP_HBD"/>
</dbReference>
<dbReference type="AlphaFoldDB" id="A0AAP5TE35"/>
<sequence>MMFRKLIKTILAIGILGLISLAAPHFVHAAGAGFTITPIASKQQNDSSVSYFDLKLKPNQTAQVKVKITNTTTKTLNLIASPNTGYTTDSGSVAYDLQKLGSKSTAPYQLQTLMGGQQKIAVPAKSQRVVTFPIKMPATSFKGVLDGAIYFLNPQTSGSTVTNKKGFSIKNRFAMALGVTIHEDTKTTVLPKLTLGTISAGTDQNDTFSPAVKVKINNTHATLTKKLKIKSQVSQNGKTLFKTNTSNLTMAANSNFNYAITTNHIALKAGTYHLHLVARSGSQKWTFSRNFVITKAQAKTANRHARVKKSYFIWYILAILLVLLLLLTAFWFGRRSSKQKK</sequence>
<accession>A0AAP5TE35</accession>
<protein>
    <submittedName>
        <fullName evidence="5">DUF3324 domain-containing protein</fullName>
    </submittedName>
</protein>
<organism evidence="5 6">
    <name type="scientific">Pediococcus parvulus</name>
    <dbReference type="NCBI Taxonomy" id="54062"/>
    <lineage>
        <taxon>Bacteria</taxon>
        <taxon>Bacillati</taxon>
        <taxon>Bacillota</taxon>
        <taxon>Bacilli</taxon>
        <taxon>Lactobacillales</taxon>
        <taxon>Lactobacillaceae</taxon>
        <taxon>Pediococcus</taxon>
    </lineage>
</organism>
<reference evidence="5" key="1">
    <citation type="submission" date="2019-10" db="EMBL/GenBank/DDBJ databases">
        <title>Malate fermentation in French cider.</title>
        <authorList>
            <person name="Cousin F.J."/>
            <person name="Medina Fernandez S."/>
            <person name="Misery B."/>
            <person name="Laplace J.-M."/>
            <person name="Cretenet M."/>
        </authorList>
    </citation>
    <scope>NUCLEOTIDE SEQUENCE</scope>
    <source>
        <strain evidence="5">UCMA15901</strain>
    </source>
</reference>
<dbReference type="EMBL" id="WERX01000008">
    <property type="protein sequence ID" value="MDV7693927.1"/>
    <property type="molecule type" value="Genomic_DNA"/>
</dbReference>
<evidence type="ECO:0000313" key="6">
    <source>
        <dbReference type="Proteomes" id="UP001275867"/>
    </source>
</evidence>
<feature type="transmembrane region" description="Helical" evidence="1">
    <location>
        <begin position="312"/>
        <end position="332"/>
    </location>
</feature>
<feature type="signal peptide" evidence="2">
    <location>
        <begin position="1"/>
        <end position="29"/>
    </location>
</feature>
<proteinExistence type="predicted"/>
<evidence type="ECO:0000259" key="3">
    <source>
        <dbReference type="Pfam" id="PF06030"/>
    </source>
</evidence>
<keyword evidence="1" id="KW-0812">Transmembrane</keyword>
<evidence type="ECO:0000259" key="4">
    <source>
        <dbReference type="Pfam" id="PF11797"/>
    </source>
</evidence>
<keyword evidence="1" id="KW-1133">Transmembrane helix</keyword>
<name>A0AAP5TE35_9LACO</name>
<feature type="domain" description="WxL Interacting Protein host binding" evidence="4">
    <location>
        <begin position="164"/>
        <end position="302"/>
    </location>
</feature>
<keyword evidence="1" id="KW-0472">Membrane</keyword>
<evidence type="ECO:0000256" key="2">
    <source>
        <dbReference type="SAM" id="SignalP"/>
    </source>
</evidence>
<feature type="chain" id="PRO_5042837168" evidence="2">
    <location>
        <begin position="30"/>
        <end position="341"/>
    </location>
</feature>
<evidence type="ECO:0000313" key="5">
    <source>
        <dbReference type="EMBL" id="MDV7693927.1"/>
    </source>
</evidence>
<keyword evidence="2" id="KW-0732">Signal</keyword>
<gene>
    <name evidence="5" type="ORF">GA842_03325</name>
</gene>
<dbReference type="Pfam" id="PF06030">
    <property type="entry name" value="WxLIP_PGBD"/>
    <property type="match status" value="1"/>
</dbReference>
<dbReference type="Pfam" id="PF11797">
    <property type="entry name" value="WxLIP_HBD"/>
    <property type="match status" value="1"/>
</dbReference>
<comment type="caution">
    <text evidence="5">The sequence shown here is derived from an EMBL/GenBank/DDBJ whole genome shotgun (WGS) entry which is preliminary data.</text>
</comment>
<evidence type="ECO:0000256" key="1">
    <source>
        <dbReference type="SAM" id="Phobius"/>
    </source>
</evidence>
<dbReference type="Proteomes" id="UP001275867">
    <property type="component" value="Unassembled WGS sequence"/>
</dbReference>